<proteinExistence type="predicted"/>
<evidence type="ECO:0000313" key="3">
    <source>
        <dbReference type="Proteomes" id="UP000821866"/>
    </source>
</evidence>
<reference evidence="2" key="1">
    <citation type="journal article" date="2020" name="Cell">
        <title>Large-Scale Comparative Analyses of Tick Genomes Elucidate Their Genetic Diversity and Vector Capacities.</title>
        <authorList>
            <consortium name="Tick Genome and Microbiome Consortium (TIGMIC)"/>
            <person name="Jia N."/>
            <person name="Wang J."/>
            <person name="Shi W."/>
            <person name="Du L."/>
            <person name="Sun Y."/>
            <person name="Zhan W."/>
            <person name="Jiang J.F."/>
            <person name="Wang Q."/>
            <person name="Zhang B."/>
            <person name="Ji P."/>
            <person name="Bell-Sakyi L."/>
            <person name="Cui X.M."/>
            <person name="Yuan T.T."/>
            <person name="Jiang B.G."/>
            <person name="Yang W.F."/>
            <person name="Lam T.T."/>
            <person name="Chang Q.C."/>
            <person name="Ding S.J."/>
            <person name="Wang X.J."/>
            <person name="Zhu J.G."/>
            <person name="Ruan X.D."/>
            <person name="Zhao L."/>
            <person name="Wei J.T."/>
            <person name="Ye R.Z."/>
            <person name="Que T.C."/>
            <person name="Du C.H."/>
            <person name="Zhou Y.H."/>
            <person name="Cheng J.X."/>
            <person name="Dai P.F."/>
            <person name="Guo W.B."/>
            <person name="Han X.H."/>
            <person name="Huang E.J."/>
            <person name="Li L.F."/>
            <person name="Wei W."/>
            <person name="Gao Y.C."/>
            <person name="Liu J.Z."/>
            <person name="Shao H.Z."/>
            <person name="Wang X."/>
            <person name="Wang C.C."/>
            <person name="Yang T.C."/>
            <person name="Huo Q.B."/>
            <person name="Li W."/>
            <person name="Chen H.Y."/>
            <person name="Chen S.E."/>
            <person name="Zhou L.G."/>
            <person name="Ni X.B."/>
            <person name="Tian J.H."/>
            <person name="Sheng Y."/>
            <person name="Liu T."/>
            <person name="Pan Y.S."/>
            <person name="Xia L.Y."/>
            <person name="Li J."/>
            <person name="Zhao F."/>
            <person name="Cao W.C."/>
        </authorList>
    </citation>
    <scope>NUCLEOTIDE SEQUENCE</scope>
    <source>
        <strain evidence="2">Rmic-2018</strain>
    </source>
</reference>
<protein>
    <submittedName>
        <fullName evidence="2">Uncharacterized protein</fullName>
    </submittedName>
</protein>
<gene>
    <name evidence="2" type="ORF">HPB51_015000</name>
</gene>
<feature type="compositionally biased region" description="Basic and acidic residues" evidence="1">
    <location>
        <begin position="54"/>
        <end position="67"/>
    </location>
</feature>
<dbReference type="AlphaFoldDB" id="A0A9J6EGZ3"/>
<feature type="region of interest" description="Disordered" evidence="1">
    <location>
        <begin position="28"/>
        <end position="70"/>
    </location>
</feature>
<reference evidence="2" key="2">
    <citation type="submission" date="2021-09" db="EMBL/GenBank/DDBJ databases">
        <authorList>
            <person name="Jia N."/>
            <person name="Wang J."/>
            <person name="Shi W."/>
            <person name="Du L."/>
            <person name="Sun Y."/>
            <person name="Zhan W."/>
            <person name="Jiang J."/>
            <person name="Wang Q."/>
            <person name="Zhang B."/>
            <person name="Ji P."/>
            <person name="Sakyi L.B."/>
            <person name="Cui X."/>
            <person name="Yuan T."/>
            <person name="Jiang B."/>
            <person name="Yang W."/>
            <person name="Lam T.T.-Y."/>
            <person name="Chang Q."/>
            <person name="Ding S."/>
            <person name="Wang X."/>
            <person name="Zhu J."/>
            <person name="Ruan X."/>
            <person name="Zhao L."/>
            <person name="Wei J."/>
            <person name="Que T."/>
            <person name="Du C."/>
            <person name="Cheng J."/>
            <person name="Dai P."/>
            <person name="Han X."/>
            <person name="Huang E."/>
            <person name="Gao Y."/>
            <person name="Liu J."/>
            <person name="Shao H."/>
            <person name="Ye R."/>
            <person name="Li L."/>
            <person name="Wei W."/>
            <person name="Wang X."/>
            <person name="Wang C."/>
            <person name="Huo Q."/>
            <person name="Li W."/>
            <person name="Guo W."/>
            <person name="Chen H."/>
            <person name="Chen S."/>
            <person name="Zhou L."/>
            <person name="Zhou L."/>
            <person name="Ni X."/>
            <person name="Tian J."/>
            <person name="Zhou Y."/>
            <person name="Sheng Y."/>
            <person name="Liu T."/>
            <person name="Pan Y."/>
            <person name="Xia L."/>
            <person name="Li J."/>
            <person name="Zhao F."/>
            <person name="Cao W."/>
        </authorList>
    </citation>
    <scope>NUCLEOTIDE SEQUENCE</scope>
    <source>
        <strain evidence="2">Rmic-2018</strain>
        <tissue evidence="2">Larvae</tissue>
    </source>
</reference>
<organism evidence="2 3">
    <name type="scientific">Rhipicephalus microplus</name>
    <name type="common">Cattle tick</name>
    <name type="synonym">Boophilus microplus</name>
    <dbReference type="NCBI Taxonomy" id="6941"/>
    <lineage>
        <taxon>Eukaryota</taxon>
        <taxon>Metazoa</taxon>
        <taxon>Ecdysozoa</taxon>
        <taxon>Arthropoda</taxon>
        <taxon>Chelicerata</taxon>
        <taxon>Arachnida</taxon>
        <taxon>Acari</taxon>
        <taxon>Parasitiformes</taxon>
        <taxon>Ixodida</taxon>
        <taxon>Ixodoidea</taxon>
        <taxon>Ixodidae</taxon>
        <taxon>Rhipicephalinae</taxon>
        <taxon>Rhipicephalus</taxon>
        <taxon>Boophilus</taxon>
    </lineage>
</organism>
<accession>A0A9J6EGZ3</accession>
<evidence type="ECO:0000313" key="2">
    <source>
        <dbReference type="EMBL" id="KAH8033654.1"/>
    </source>
</evidence>
<keyword evidence="3" id="KW-1185">Reference proteome</keyword>
<dbReference type="EMBL" id="JABSTU010000004">
    <property type="protein sequence ID" value="KAH8033654.1"/>
    <property type="molecule type" value="Genomic_DNA"/>
</dbReference>
<sequence length="306" mass="33534">MDKALKEGHKDREIVALLIEENVLYAQESEDEENEQVVKPRAPSGRNLLRHQTSHHERSHAGREERSAAASRRYLKNSISSNKIKDASHASVIGVTGTERCGGEETTVAASWALLYDCRWWTYDQGGNDAVGRDASNDTALANRNHPSTDTSVAAAFESIASNVAATLHPSCTTPWVAVSSGDTGVHGATATRHSAVSDLPGADATARCNPWGRFLATTWAIVELKRETVMCSEDHGMDKYCHAARSEVPHEVTRAEPRKAVLSTRHFSSKSPDSASRHEVGSNWLEVTSTTYVHGWRNQAPARRR</sequence>
<dbReference type="Proteomes" id="UP000821866">
    <property type="component" value="Chromosome 2"/>
</dbReference>
<name>A0A9J6EGZ3_RHIMP</name>
<comment type="caution">
    <text evidence="2">The sequence shown here is derived from an EMBL/GenBank/DDBJ whole genome shotgun (WGS) entry which is preliminary data.</text>
</comment>
<evidence type="ECO:0000256" key="1">
    <source>
        <dbReference type="SAM" id="MobiDB-lite"/>
    </source>
</evidence>